<dbReference type="PANTHER" id="PTHR45138">
    <property type="entry name" value="REGULATORY COMPONENTS OF SENSORY TRANSDUCTION SYSTEM"/>
    <property type="match status" value="1"/>
</dbReference>
<dbReference type="Gene3D" id="3.30.70.270">
    <property type="match status" value="1"/>
</dbReference>
<accession>A0ABQ5X9H7</accession>
<evidence type="ECO:0000259" key="5">
    <source>
        <dbReference type="PROSITE" id="PS50887"/>
    </source>
</evidence>
<dbReference type="SUPFAM" id="SSF48452">
    <property type="entry name" value="TPR-like"/>
    <property type="match status" value="1"/>
</dbReference>
<proteinExistence type="predicted"/>
<dbReference type="PANTHER" id="PTHR45138:SF9">
    <property type="entry name" value="DIGUANYLATE CYCLASE DGCM-RELATED"/>
    <property type="match status" value="1"/>
</dbReference>
<protein>
    <recommendedName>
        <fullName evidence="1">diguanylate cyclase</fullName>
        <ecNumber evidence="1">2.7.7.65</ecNumber>
    </recommendedName>
</protein>
<evidence type="ECO:0000256" key="3">
    <source>
        <dbReference type="SAM" id="Phobius"/>
    </source>
</evidence>
<keyword evidence="3" id="KW-1133">Transmembrane helix</keyword>
<feature type="transmembrane region" description="Helical" evidence="3">
    <location>
        <begin position="391"/>
        <end position="408"/>
    </location>
</feature>
<organism evidence="6 7">
    <name type="scientific">Dyella flagellata</name>
    <dbReference type="NCBI Taxonomy" id="1867833"/>
    <lineage>
        <taxon>Bacteria</taxon>
        <taxon>Pseudomonadati</taxon>
        <taxon>Pseudomonadota</taxon>
        <taxon>Gammaproteobacteria</taxon>
        <taxon>Lysobacterales</taxon>
        <taxon>Rhodanobacteraceae</taxon>
        <taxon>Dyella</taxon>
    </lineage>
</organism>
<keyword evidence="7" id="KW-1185">Reference proteome</keyword>
<dbReference type="EC" id="2.7.7.65" evidence="1"/>
<dbReference type="InterPro" id="IPR011990">
    <property type="entry name" value="TPR-like_helical_dom_sf"/>
</dbReference>
<feature type="signal peptide" evidence="4">
    <location>
        <begin position="1"/>
        <end position="28"/>
    </location>
</feature>
<feature type="chain" id="PRO_5045277340" description="diguanylate cyclase" evidence="4">
    <location>
        <begin position="29"/>
        <end position="601"/>
    </location>
</feature>
<keyword evidence="4" id="KW-0732">Signal</keyword>
<dbReference type="RefSeq" id="WP_284331777.1">
    <property type="nucleotide sequence ID" value="NZ_BSOA01000015.1"/>
</dbReference>
<dbReference type="Gene3D" id="1.25.40.10">
    <property type="entry name" value="Tetratricopeptide repeat domain"/>
    <property type="match status" value="1"/>
</dbReference>
<gene>
    <name evidence="6" type="ORF">GCM10007898_19000</name>
</gene>
<comment type="catalytic activity">
    <reaction evidence="2">
        <text>2 GTP = 3',3'-c-di-GMP + 2 diphosphate</text>
        <dbReference type="Rhea" id="RHEA:24898"/>
        <dbReference type="ChEBI" id="CHEBI:33019"/>
        <dbReference type="ChEBI" id="CHEBI:37565"/>
        <dbReference type="ChEBI" id="CHEBI:58805"/>
        <dbReference type="EC" id="2.7.7.65"/>
    </reaction>
</comment>
<comment type="caution">
    <text evidence="6">The sequence shown here is derived from an EMBL/GenBank/DDBJ whole genome shotgun (WGS) entry which is preliminary data.</text>
</comment>
<dbReference type="Proteomes" id="UP001156627">
    <property type="component" value="Unassembled WGS sequence"/>
</dbReference>
<evidence type="ECO:0000256" key="1">
    <source>
        <dbReference type="ARBA" id="ARBA00012528"/>
    </source>
</evidence>
<dbReference type="InterPro" id="IPR043128">
    <property type="entry name" value="Rev_trsase/Diguanyl_cyclase"/>
</dbReference>
<evidence type="ECO:0000313" key="6">
    <source>
        <dbReference type="EMBL" id="GLQ88331.1"/>
    </source>
</evidence>
<feature type="domain" description="GGDEF" evidence="5">
    <location>
        <begin position="451"/>
        <end position="584"/>
    </location>
</feature>
<dbReference type="SUPFAM" id="SSF55073">
    <property type="entry name" value="Nucleotide cyclase"/>
    <property type="match status" value="1"/>
</dbReference>
<dbReference type="Pfam" id="PF00990">
    <property type="entry name" value="GGDEF"/>
    <property type="match status" value="1"/>
</dbReference>
<dbReference type="InterPro" id="IPR029787">
    <property type="entry name" value="Nucleotide_cyclase"/>
</dbReference>
<dbReference type="InterPro" id="IPR000160">
    <property type="entry name" value="GGDEF_dom"/>
</dbReference>
<evidence type="ECO:0000256" key="4">
    <source>
        <dbReference type="SAM" id="SignalP"/>
    </source>
</evidence>
<name>A0ABQ5X9H7_9GAMM</name>
<evidence type="ECO:0000256" key="2">
    <source>
        <dbReference type="ARBA" id="ARBA00034247"/>
    </source>
</evidence>
<keyword evidence="3" id="KW-0472">Membrane</keyword>
<dbReference type="CDD" id="cd01949">
    <property type="entry name" value="GGDEF"/>
    <property type="match status" value="1"/>
</dbReference>
<dbReference type="InterPro" id="IPR050469">
    <property type="entry name" value="Diguanylate_Cyclase"/>
</dbReference>
<evidence type="ECO:0000313" key="7">
    <source>
        <dbReference type="Proteomes" id="UP001156627"/>
    </source>
</evidence>
<keyword evidence="3" id="KW-0812">Transmembrane</keyword>
<sequence>MPGLPSRTRFWPTMMAVAWCALAQPGYANTPITDSSKFLDQAESLRLQDHAQFVRMLEQIQPQAHALSESEQWHLRYLNAWESIYEGSSGKSEPELHQIIDRSGDPALIAKASSLMLKILSTNRRYEEAFALANHLASILPEVKDPSIRFLLLTNLSQTLDFADQTDLAVQYARMAGEAIPPGETACRPLAFQAAALYNGKRLTSTSSELRQAIDVCTNARQPVVANAMWLILVDLYLEESQPKKAMALLDQIAPSIQTAHYYEHMLSFQVKRAQAYLKLGDDEEAKKAGLAVLAMSQPDDLSERLMDDYQVLYQVEKNQGHTVAALAYYEHYSALNKSHLDDIHTRALAYDMVEQNLLLQKMQAESLSKQNSILKLREALSSKAVETSRLYIALLLVLLVSVVFWLFRLKRSQLRFKELSCLDGLTSISNHQHFVGEAERILQSLEKRQGNACLIAIDLDHFKQINDAHGHALGDIVLKRTVAICRQQLRPYDLFGRLGGEEFCILLVDCRREQGMAMAERIRAVIEATLVDAEGAFISFSASLGLACTHKSGYDLQRLSKDADAALYRAKRTGRNRLVASGEHVDPAEAQPAGMRASSR</sequence>
<dbReference type="SMART" id="SM00267">
    <property type="entry name" value="GGDEF"/>
    <property type="match status" value="1"/>
</dbReference>
<dbReference type="EMBL" id="BSOA01000015">
    <property type="protein sequence ID" value="GLQ88331.1"/>
    <property type="molecule type" value="Genomic_DNA"/>
</dbReference>
<dbReference type="NCBIfam" id="TIGR00254">
    <property type="entry name" value="GGDEF"/>
    <property type="match status" value="1"/>
</dbReference>
<reference evidence="7" key="1">
    <citation type="journal article" date="2019" name="Int. J. Syst. Evol. Microbiol.">
        <title>The Global Catalogue of Microorganisms (GCM) 10K type strain sequencing project: providing services to taxonomists for standard genome sequencing and annotation.</title>
        <authorList>
            <consortium name="The Broad Institute Genomics Platform"/>
            <consortium name="The Broad Institute Genome Sequencing Center for Infectious Disease"/>
            <person name="Wu L."/>
            <person name="Ma J."/>
        </authorList>
    </citation>
    <scope>NUCLEOTIDE SEQUENCE [LARGE SCALE GENOMIC DNA]</scope>
    <source>
        <strain evidence="7">NBRC 111981</strain>
    </source>
</reference>
<dbReference type="PROSITE" id="PS50887">
    <property type="entry name" value="GGDEF"/>
    <property type="match status" value="1"/>
</dbReference>